<dbReference type="EnsemblPlants" id="AVESA.00010b.r2.4AG0624250.1">
    <property type="protein sequence ID" value="AVESA.00010b.r2.4AG0624250.1.CDS"/>
    <property type="gene ID" value="AVESA.00010b.r2.4AG0624250"/>
</dbReference>
<dbReference type="Proteomes" id="UP001732700">
    <property type="component" value="Chromosome 4A"/>
</dbReference>
<evidence type="ECO:0000313" key="2">
    <source>
        <dbReference type="Proteomes" id="UP001732700"/>
    </source>
</evidence>
<accession>A0ACD5WFG7</accession>
<reference evidence="1" key="1">
    <citation type="submission" date="2021-05" db="EMBL/GenBank/DDBJ databases">
        <authorList>
            <person name="Scholz U."/>
            <person name="Mascher M."/>
            <person name="Fiebig A."/>
        </authorList>
    </citation>
    <scope>NUCLEOTIDE SEQUENCE [LARGE SCALE GENOMIC DNA]</scope>
</reference>
<reference evidence="1" key="2">
    <citation type="submission" date="2025-09" db="UniProtKB">
        <authorList>
            <consortium name="EnsemblPlants"/>
        </authorList>
    </citation>
    <scope>IDENTIFICATION</scope>
</reference>
<organism evidence="1 2">
    <name type="scientific">Avena sativa</name>
    <name type="common">Oat</name>
    <dbReference type="NCBI Taxonomy" id="4498"/>
    <lineage>
        <taxon>Eukaryota</taxon>
        <taxon>Viridiplantae</taxon>
        <taxon>Streptophyta</taxon>
        <taxon>Embryophyta</taxon>
        <taxon>Tracheophyta</taxon>
        <taxon>Spermatophyta</taxon>
        <taxon>Magnoliopsida</taxon>
        <taxon>Liliopsida</taxon>
        <taxon>Poales</taxon>
        <taxon>Poaceae</taxon>
        <taxon>BOP clade</taxon>
        <taxon>Pooideae</taxon>
        <taxon>Poodae</taxon>
        <taxon>Poeae</taxon>
        <taxon>Poeae Chloroplast Group 1 (Aveneae type)</taxon>
        <taxon>Aveninae</taxon>
        <taxon>Avena</taxon>
    </lineage>
</organism>
<sequence>MDACRMILLVLLLGLLAIAATPLASAAEDAKDDAKDDSKDSKDSKDDSKDSKGSKGSASDLTADFYKESCPDAEKIIAGVIEKKFKEDPGTAAGLLRLIFHDCFANGCDASLLIDPLSNQSAEKEAGPNISVRGYEVIDDAKKALEEKCPNTVSCADIISVGTRDAVKLAGGPDYEVKMGRRDSLVSNREEADNNLPGPDVPVPKLASEFLSRGFNSEEMVALLAGGHSIGKVRCIFIEPDATPMEAGYSASISKLCDGPNRDTGFVNMDENNPNVIDGSYFANVIAMKMPLTIDRLLALDSKTTPIIEGMLKKTDDFMPGFSKAMEKLSALNVITGKEGEIRKTCSEFNNPMPPTGGSVIRMSSADPADLEGLSDGKSKQVSDIASQGSKDPLAPELPAVSSPRKKASGKHHKLRGD</sequence>
<name>A0ACD5WFG7_AVESA</name>
<evidence type="ECO:0000313" key="1">
    <source>
        <dbReference type="EnsemblPlants" id="AVESA.00010b.r2.4AG0624250.1.CDS"/>
    </source>
</evidence>
<protein>
    <submittedName>
        <fullName evidence="1">Uncharacterized protein</fullName>
    </submittedName>
</protein>
<proteinExistence type="predicted"/>
<keyword evidence="2" id="KW-1185">Reference proteome</keyword>